<feature type="compositionally biased region" description="Polar residues" evidence="1">
    <location>
        <begin position="468"/>
        <end position="479"/>
    </location>
</feature>
<evidence type="ECO:0000259" key="3">
    <source>
        <dbReference type="Pfam" id="PF18974"/>
    </source>
</evidence>
<feature type="region of interest" description="Disordered" evidence="1">
    <location>
        <begin position="927"/>
        <end position="963"/>
    </location>
</feature>
<evidence type="ECO:0000313" key="4">
    <source>
        <dbReference type="EMBL" id="EDT05891.1"/>
    </source>
</evidence>
<feature type="compositionally biased region" description="Polar residues" evidence="1">
    <location>
        <begin position="945"/>
        <end position="963"/>
    </location>
</feature>
<feature type="compositionally biased region" description="Basic residues" evidence="1">
    <location>
        <begin position="174"/>
        <end position="188"/>
    </location>
</feature>
<feature type="domain" description="Large polyvalent protein-associated" evidence="2">
    <location>
        <begin position="586"/>
        <end position="685"/>
    </location>
</feature>
<evidence type="ECO:0008006" key="6">
    <source>
        <dbReference type="Google" id="ProtNLM"/>
    </source>
</evidence>
<feature type="region of interest" description="Disordered" evidence="1">
    <location>
        <begin position="468"/>
        <end position="506"/>
    </location>
</feature>
<protein>
    <recommendedName>
        <fullName evidence="6">Large polyvalent protein-associated domain-containing protein</fullName>
    </recommendedName>
</protein>
<feature type="region of interest" description="Disordered" evidence="1">
    <location>
        <begin position="603"/>
        <end position="624"/>
    </location>
</feature>
<evidence type="ECO:0000313" key="5">
    <source>
        <dbReference type="Proteomes" id="UP000005463"/>
    </source>
</evidence>
<name>B1F9B9_9BURK</name>
<feature type="compositionally biased region" description="Basic and acidic residues" evidence="1">
    <location>
        <begin position="286"/>
        <end position="296"/>
    </location>
</feature>
<feature type="region of interest" description="Disordered" evidence="1">
    <location>
        <begin position="159"/>
        <end position="188"/>
    </location>
</feature>
<dbReference type="EMBL" id="ABLC01000006">
    <property type="protein sequence ID" value="EDT05891.1"/>
    <property type="molecule type" value="Genomic_DNA"/>
</dbReference>
<dbReference type="InterPro" id="IPR040677">
    <property type="entry name" value="LPD7"/>
</dbReference>
<dbReference type="PATRIC" id="fig|396596.7.peg.7410"/>
<feature type="compositionally biased region" description="Low complexity" evidence="1">
    <location>
        <begin position="931"/>
        <end position="944"/>
    </location>
</feature>
<sequence length="963" mass="104498">MADEKRPKRERTYLDVPFKEKDAADELGAKFDRRSKKWYVPGGTDVAPFARWMPAQEAKAGERAADAARAVESDTNEYGSEADFEREAVRLSDLMGQPIEEAREFVRESVRGAEERAALQARDQIQSQGGSAFDAIDAVRAAVRQARNQYFSERQHLYAPAQSAQQPAATAGRAARRGSRQAPARRVRPKLDDAALGRRYREMIQSIATTVTLRGDEVNRTLALEHRLESIHRDAWRKSNDAAAGDRAIGEQIRTRTGFAADELPPLAAEALSKLRAEAELSPIEVDERTPVRDVTESDPVDDEQQVEPIMGEPSHAHRHREPERDDGIATFADIAEAFELDEAMRERAPEAGPETGELGPFSQSDGETVTFADVGEAAAADTAPGDRAPSPVEPVVAQPAPAVTSEGRTVTFAGVTDATPIDDAMRSRGLTADVVSVTQDTARSTVGATVANEPDVQPGQAVNDKSMNVSVQPGQVDTQIKRTQSDARNEPDARNPVNDPVRPELDAVSPQDLQRIGAVRASERAAAETLLREQSKPMPKAEDVAAGAPAATVDVDAGENQIDVDPSLRKPITTRDGYTIPPQIASRYMVKEGRFWKLDGMEAKPGSEPTTKPHFEDVGSRLKTQQNDRGTIADMLAVMKAKNIDSITVKGSETFRRNAWIEASLDGGIEVKNFKPKEADFALLEAAKRERAALTIKSGTSPEPTATPKADVTPKAEATPAASATPARAGVSDTPKVAQSQEAEAKQTDSLSGELLEHGSARYQNQKDATYSYFVRYRDDAGTEHTVWGVDLKRAMEVSNAKAGDTISLKNLGETPVTVQAPVRDDAGKVIGHEPKEAIRNAWEVTRTTPEPAPAESKVPERESLTVAQMREQLSKVVEKMPARQRAEVLNRFDARMQAGTEVEARIARGELSRDAGAAEIDKRAAELHAAWTAPKAAPTTNPSNGPKQEQQPTRGQTPSVM</sequence>
<organism evidence="4 5">
    <name type="scientific">Burkholderia ambifaria IOP40-10</name>
    <dbReference type="NCBI Taxonomy" id="396596"/>
    <lineage>
        <taxon>Bacteria</taxon>
        <taxon>Pseudomonadati</taxon>
        <taxon>Pseudomonadota</taxon>
        <taxon>Betaproteobacteria</taxon>
        <taxon>Burkholderiales</taxon>
        <taxon>Burkholderiaceae</taxon>
        <taxon>Burkholderia</taxon>
        <taxon>Burkholderia cepacia complex</taxon>
    </lineage>
</organism>
<feature type="compositionally biased region" description="Acidic residues" evidence="1">
    <location>
        <begin position="297"/>
        <end position="306"/>
    </location>
</feature>
<evidence type="ECO:0000259" key="2">
    <source>
        <dbReference type="Pfam" id="PF18821"/>
    </source>
</evidence>
<evidence type="ECO:0000256" key="1">
    <source>
        <dbReference type="SAM" id="MobiDB-lite"/>
    </source>
</evidence>
<dbReference type="Proteomes" id="UP000005463">
    <property type="component" value="Unassembled WGS sequence"/>
</dbReference>
<dbReference type="Pfam" id="PF18974">
    <property type="entry name" value="DUF5710"/>
    <property type="match status" value="1"/>
</dbReference>
<feature type="compositionally biased region" description="Basic and acidic residues" evidence="1">
    <location>
        <begin position="480"/>
        <end position="494"/>
    </location>
</feature>
<feature type="compositionally biased region" description="Basic and acidic residues" evidence="1">
    <location>
        <begin position="612"/>
        <end position="621"/>
    </location>
</feature>
<proteinExistence type="predicted"/>
<reference evidence="4 5" key="1">
    <citation type="submission" date="2008-03" db="EMBL/GenBank/DDBJ databases">
        <title>Sequencing of the draft genome and assembly of Burkholderia ambifaria IOP40-10.</title>
        <authorList>
            <consortium name="US DOE Joint Genome Institute (JGI-PGF)"/>
            <person name="Copeland A."/>
            <person name="Lucas S."/>
            <person name="Lapidus A."/>
            <person name="Glavina del Rio T."/>
            <person name="Dalin E."/>
            <person name="Tice H."/>
            <person name="Bruce D."/>
            <person name="Goodwin L."/>
            <person name="Pitluck S."/>
            <person name="Larimer F."/>
            <person name="Land M.L."/>
            <person name="Hauser L."/>
            <person name="Tiedje J."/>
            <person name="Richardson P."/>
        </authorList>
    </citation>
    <scope>NUCLEOTIDE SEQUENCE [LARGE SCALE GENOMIC DNA]</scope>
    <source>
        <strain evidence="4 5">IOP40-10</strain>
    </source>
</reference>
<dbReference type="RefSeq" id="WP_006749845.1">
    <property type="nucleotide sequence ID" value="NZ_ABLC01000006.1"/>
</dbReference>
<dbReference type="AlphaFoldDB" id="B1F9B9"/>
<accession>B1F9B9</accession>
<feature type="compositionally biased region" description="Low complexity" evidence="1">
    <location>
        <begin position="714"/>
        <end position="730"/>
    </location>
</feature>
<feature type="compositionally biased region" description="Low complexity" evidence="1">
    <location>
        <begin position="159"/>
        <end position="173"/>
    </location>
</feature>
<feature type="region of interest" description="Disordered" evidence="1">
    <location>
        <begin position="695"/>
        <end position="753"/>
    </location>
</feature>
<dbReference type="InterPro" id="IPR043764">
    <property type="entry name" value="DUF5710"/>
</dbReference>
<feature type="region of interest" description="Disordered" evidence="1">
    <location>
        <begin position="282"/>
        <end position="328"/>
    </location>
</feature>
<feature type="region of interest" description="Disordered" evidence="1">
    <location>
        <begin position="347"/>
        <end position="367"/>
    </location>
</feature>
<feature type="domain" description="DUF5710" evidence="3">
    <location>
        <begin position="11"/>
        <end position="54"/>
    </location>
</feature>
<comment type="caution">
    <text evidence="4">The sequence shown here is derived from an EMBL/GenBank/DDBJ whole genome shotgun (WGS) entry which is preliminary data.</text>
</comment>
<gene>
    <name evidence="4" type="ORF">BamIOP4010DRAFT_0628</name>
</gene>
<dbReference type="Pfam" id="PF18821">
    <property type="entry name" value="LPD7"/>
    <property type="match status" value="1"/>
</dbReference>